<evidence type="ECO:0000313" key="4">
    <source>
        <dbReference type="Proteomes" id="UP001157974"/>
    </source>
</evidence>
<feature type="signal peptide" evidence="2">
    <location>
        <begin position="1"/>
        <end position="25"/>
    </location>
</feature>
<feature type="chain" id="PRO_5043395536" description="Protochlorophyllide reductase" evidence="2">
    <location>
        <begin position="26"/>
        <end position="334"/>
    </location>
</feature>
<evidence type="ECO:0000256" key="2">
    <source>
        <dbReference type="SAM" id="SignalP"/>
    </source>
</evidence>
<dbReference type="Gene3D" id="3.40.50.720">
    <property type="entry name" value="NAD(P)-binding Rossmann-like Domain"/>
    <property type="match status" value="1"/>
</dbReference>
<keyword evidence="2" id="KW-0732">Signal</keyword>
<evidence type="ECO:0008006" key="5">
    <source>
        <dbReference type="Google" id="ProtNLM"/>
    </source>
</evidence>
<organism evidence="3 4">
    <name type="scientific">Rhodosorus marinus</name>
    <dbReference type="NCBI Taxonomy" id="101924"/>
    <lineage>
        <taxon>Eukaryota</taxon>
        <taxon>Rhodophyta</taxon>
        <taxon>Stylonematophyceae</taxon>
        <taxon>Stylonematales</taxon>
        <taxon>Stylonemataceae</taxon>
        <taxon>Rhodosorus</taxon>
    </lineage>
</organism>
<accession>A0AAV8UF27</accession>
<gene>
    <name evidence="3" type="ORF">NDN08_004945</name>
</gene>
<dbReference type="GO" id="GO:0016491">
    <property type="term" value="F:oxidoreductase activity"/>
    <property type="evidence" value="ECO:0007669"/>
    <property type="project" value="UniProtKB-KW"/>
</dbReference>
<evidence type="ECO:0000313" key="3">
    <source>
        <dbReference type="EMBL" id="KAJ8901085.1"/>
    </source>
</evidence>
<comment type="caution">
    <text evidence="3">The sequence shown here is derived from an EMBL/GenBank/DDBJ whole genome shotgun (WGS) entry which is preliminary data.</text>
</comment>
<dbReference type="SUPFAM" id="SSF51735">
    <property type="entry name" value="NAD(P)-binding Rossmann-fold domains"/>
    <property type="match status" value="1"/>
</dbReference>
<proteinExistence type="predicted"/>
<dbReference type="AlphaFoldDB" id="A0AAV8UF27"/>
<dbReference type="PRINTS" id="PR00081">
    <property type="entry name" value="GDHRDH"/>
</dbReference>
<dbReference type="PANTHER" id="PTHR43157">
    <property type="entry name" value="PHOSPHATIDYLINOSITOL-GLYCAN BIOSYNTHESIS CLASS F PROTEIN-RELATED"/>
    <property type="match status" value="1"/>
</dbReference>
<name>A0AAV8UF27_9RHOD</name>
<dbReference type="PANTHER" id="PTHR43157:SF30">
    <property type="entry name" value="RETINOL DEHYDROGENASE 11-LIKE"/>
    <property type="match status" value="1"/>
</dbReference>
<dbReference type="Pfam" id="PF00106">
    <property type="entry name" value="adh_short"/>
    <property type="match status" value="1"/>
</dbReference>
<keyword evidence="4" id="KW-1185">Reference proteome</keyword>
<sequence length="334" mass="36804">MDSFSFFYGFFILLWDFLTQKFVFSRKRSPVVELQVNSGLEGKVAVVTGGNSGIGLETVRLLACAGAKVILTCRSRERGQQAVRSIGPVKPGSIEIRILDTSSLESVREFAQGLRSSLASLDVLVLNAGAMRLPYGPAHPGSFPEPHFATNHLGHFLLTLLLIPLLLKAPSARVVAVSSISFVLHDLDLDDLEFRKRPYNPETAYANSKMCNILFARELAKRLGTGSTICSSAVHPGDIVTEISKNMGKFLAFGHRYVVGPMLIKLEKGAWTQVYAAVHPDMEGVTGRLLWRVDETIPFEEKPLERLEPDCQSRLWDICLDLCSATDAEKAMLP</sequence>
<dbReference type="Proteomes" id="UP001157974">
    <property type="component" value="Unassembled WGS sequence"/>
</dbReference>
<keyword evidence="1" id="KW-0560">Oxidoreductase</keyword>
<evidence type="ECO:0000256" key="1">
    <source>
        <dbReference type="ARBA" id="ARBA00023002"/>
    </source>
</evidence>
<dbReference type="EMBL" id="JAMWBK010000012">
    <property type="protein sequence ID" value="KAJ8901085.1"/>
    <property type="molecule type" value="Genomic_DNA"/>
</dbReference>
<reference evidence="3 4" key="1">
    <citation type="journal article" date="2023" name="Nat. Commun.">
        <title>Origin of minicircular mitochondrial genomes in red algae.</title>
        <authorList>
            <person name="Lee Y."/>
            <person name="Cho C.H."/>
            <person name="Lee Y.M."/>
            <person name="Park S.I."/>
            <person name="Yang J.H."/>
            <person name="West J.A."/>
            <person name="Bhattacharya D."/>
            <person name="Yoon H.S."/>
        </authorList>
    </citation>
    <scope>NUCLEOTIDE SEQUENCE [LARGE SCALE GENOMIC DNA]</scope>
    <source>
        <strain evidence="3 4">CCMP1338</strain>
        <tissue evidence="3">Whole cell</tissue>
    </source>
</reference>
<dbReference type="InterPro" id="IPR036291">
    <property type="entry name" value="NAD(P)-bd_dom_sf"/>
</dbReference>
<dbReference type="InterPro" id="IPR002347">
    <property type="entry name" value="SDR_fam"/>
</dbReference>
<protein>
    <recommendedName>
        <fullName evidence="5">Protochlorophyllide reductase</fullName>
    </recommendedName>
</protein>